<evidence type="ECO:0008006" key="4">
    <source>
        <dbReference type="Google" id="ProtNLM"/>
    </source>
</evidence>
<feature type="compositionally biased region" description="Low complexity" evidence="1">
    <location>
        <begin position="320"/>
        <end position="332"/>
    </location>
</feature>
<organism evidence="2 3">
    <name type="scientific">Bythopirellula goksoeyrii</name>
    <dbReference type="NCBI Taxonomy" id="1400387"/>
    <lineage>
        <taxon>Bacteria</taxon>
        <taxon>Pseudomonadati</taxon>
        <taxon>Planctomycetota</taxon>
        <taxon>Planctomycetia</taxon>
        <taxon>Pirellulales</taxon>
        <taxon>Lacipirellulaceae</taxon>
        <taxon>Bythopirellula</taxon>
    </lineage>
</organism>
<name>A0A5B9QF72_9BACT</name>
<evidence type="ECO:0000313" key="3">
    <source>
        <dbReference type="Proteomes" id="UP000323917"/>
    </source>
</evidence>
<dbReference type="RefSeq" id="WP_148071774.1">
    <property type="nucleotide sequence ID" value="NZ_CP042913.1"/>
</dbReference>
<accession>A0A5B9QF72</accession>
<evidence type="ECO:0000256" key="1">
    <source>
        <dbReference type="SAM" id="MobiDB-lite"/>
    </source>
</evidence>
<dbReference type="OrthoDB" id="260154at2"/>
<keyword evidence="3" id="KW-1185">Reference proteome</keyword>
<dbReference type="AlphaFoldDB" id="A0A5B9QF72"/>
<sequence length="344" mass="38405">MDARSHGAAWSAAIVLLGFAQSTLFGAAGYRTANFTVDAPTPQLAREIGDTAELWRKQLSLEWLGRELPNWPQPCPIKAQVATGMGAGGATSFVFEGGRVFGWRMNIQGSRERVLDSVLPHEITHTIFASHFRQPLPRWADEGACTTVEHRSEIEKQERMLIDFLQHNRGIPFDRMFAMTEYPQDVLPLYAQGHSLAQFLIYQRGKREFLAFLEDGLRDGNWPRALHQRYEYRNLVVLQSSWLDWVRQGRPALELASNVSPSANAVVRGQDPASAPQQTPRRSNGSKSNPWASLAQDTPVTPTPISSSGPKDWPVQDNEVASVSQAPSSQPSIYEALSRDAMRR</sequence>
<dbReference type="KEGG" id="bgok:Pr1d_02220"/>
<evidence type="ECO:0000313" key="2">
    <source>
        <dbReference type="EMBL" id="QEG32961.1"/>
    </source>
</evidence>
<protein>
    <recommendedName>
        <fullName evidence="4">Peptidase MA-like domain-containing protein</fullName>
    </recommendedName>
</protein>
<feature type="compositionally biased region" description="Polar residues" evidence="1">
    <location>
        <begin position="275"/>
        <end position="309"/>
    </location>
</feature>
<feature type="region of interest" description="Disordered" evidence="1">
    <location>
        <begin position="265"/>
        <end position="344"/>
    </location>
</feature>
<reference evidence="2 3" key="1">
    <citation type="submission" date="2019-08" db="EMBL/GenBank/DDBJ databases">
        <title>Deep-cultivation of Planctomycetes and their phenomic and genomic characterization uncovers novel biology.</title>
        <authorList>
            <person name="Wiegand S."/>
            <person name="Jogler M."/>
            <person name="Boedeker C."/>
            <person name="Pinto D."/>
            <person name="Vollmers J."/>
            <person name="Rivas-Marin E."/>
            <person name="Kohn T."/>
            <person name="Peeters S.H."/>
            <person name="Heuer A."/>
            <person name="Rast P."/>
            <person name="Oberbeckmann S."/>
            <person name="Bunk B."/>
            <person name="Jeske O."/>
            <person name="Meyerdierks A."/>
            <person name="Storesund J.E."/>
            <person name="Kallscheuer N."/>
            <person name="Luecker S."/>
            <person name="Lage O.M."/>
            <person name="Pohl T."/>
            <person name="Merkel B.J."/>
            <person name="Hornburger P."/>
            <person name="Mueller R.-W."/>
            <person name="Bruemmer F."/>
            <person name="Labrenz M."/>
            <person name="Spormann A.M."/>
            <person name="Op den Camp H."/>
            <person name="Overmann J."/>
            <person name="Amann R."/>
            <person name="Jetten M.S.M."/>
            <person name="Mascher T."/>
            <person name="Medema M.H."/>
            <person name="Devos D.P."/>
            <person name="Kaster A.-K."/>
            <person name="Ovreas L."/>
            <person name="Rohde M."/>
            <person name="Galperin M.Y."/>
            <person name="Jogler C."/>
        </authorList>
    </citation>
    <scope>NUCLEOTIDE SEQUENCE [LARGE SCALE GENOMIC DNA]</scope>
    <source>
        <strain evidence="2 3">Pr1d</strain>
    </source>
</reference>
<dbReference type="EMBL" id="CP042913">
    <property type="protein sequence ID" value="QEG32961.1"/>
    <property type="molecule type" value="Genomic_DNA"/>
</dbReference>
<dbReference type="Proteomes" id="UP000323917">
    <property type="component" value="Chromosome"/>
</dbReference>
<gene>
    <name evidence="2" type="ORF">Pr1d_02220</name>
</gene>
<proteinExistence type="predicted"/>